<proteinExistence type="inferred from homology"/>
<feature type="domain" description="Secretin/TonB short N-terminal" evidence="9">
    <location>
        <begin position="323"/>
        <end position="371"/>
    </location>
</feature>
<dbReference type="Pfam" id="PF00263">
    <property type="entry name" value="Secretin"/>
    <property type="match status" value="1"/>
</dbReference>
<dbReference type="InterPro" id="IPR038591">
    <property type="entry name" value="NolW-like_sf"/>
</dbReference>
<organism evidence="10 11">
    <name type="scientific">Luminiphilus syltensis NOR5-1B</name>
    <dbReference type="NCBI Taxonomy" id="565045"/>
    <lineage>
        <taxon>Bacteria</taxon>
        <taxon>Pseudomonadati</taxon>
        <taxon>Pseudomonadota</taxon>
        <taxon>Gammaproteobacteria</taxon>
        <taxon>Cellvibrionales</taxon>
        <taxon>Halieaceae</taxon>
        <taxon>Luminiphilus</taxon>
    </lineage>
</organism>
<gene>
    <name evidence="10" type="ORF">NOR51B_393</name>
</gene>
<dbReference type="EMBL" id="DS999411">
    <property type="protein sequence ID" value="EED34456.1"/>
    <property type="molecule type" value="Genomic_DNA"/>
</dbReference>
<dbReference type="Pfam" id="PF07660">
    <property type="entry name" value="STN"/>
    <property type="match status" value="1"/>
</dbReference>
<keyword evidence="6" id="KW-0472">Membrane</keyword>
<keyword evidence="7" id="KW-0998">Cell outer membrane</keyword>
<dbReference type="Pfam" id="PF03958">
    <property type="entry name" value="Secretin_N"/>
    <property type="match status" value="1"/>
</dbReference>
<keyword evidence="11" id="KW-1185">Reference proteome</keyword>
<protein>
    <submittedName>
        <fullName evidence="10">Fimbrial assembly protein PilQ, putative</fullName>
    </submittedName>
</protein>
<reference evidence="11" key="1">
    <citation type="journal article" date="2013" name="BMC Microbiol.">
        <title>Taxonomy and evolution of bacteriochlorophyll a-containing members of the OM60/NOR5 clade of marine gammaproteobacteria: description of Luminiphilus syltensis gen. nov., sp. nov., reclassification of Haliea rubra as Pseudohaliea rubra gen. nov., comb. nov., and emendation of Chromatocurvus halotolerans.</title>
        <authorList>
            <person name="Spring S."/>
            <person name="Riedel T."/>
            <person name="Sproer C."/>
            <person name="Yan S."/>
            <person name="Harder J."/>
            <person name="Fuchs B.M."/>
        </authorList>
    </citation>
    <scope>NUCLEOTIDE SEQUENCE [LARGE SCALE GENOMIC DNA]</scope>
    <source>
        <strain evidence="11">NOR51-B</strain>
    </source>
</reference>
<dbReference type="InterPro" id="IPR011662">
    <property type="entry name" value="Secretin/TonB_short_N"/>
</dbReference>
<dbReference type="PRINTS" id="PR00811">
    <property type="entry name" value="BCTERIALGSPD"/>
</dbReference>
<dbReference type="NCBIfam" id="TIGR02515">
    <property type="entry name" value="IV_pilus_PilQ"/>
    <property type="match status" value="1"/>
</dbReference>
<dbReference type="InterPro" id="IPR004845">
    <property type="entry name" value="T2SS_GspD_CS"/>
</dbReference>
<keyword evidence="5" id="KW-0653">Protein transport</keyword>
<dbReference type="InterPro" id="IPR021731">
    <property type="entry name" value="AMIN_dom"/>
</dbReference>
<dbReference type="Gene3D" id="2.60.40.3500">
    <property type="match status" value="1"/>
</dbReference>
<evidence type="ECO:0000313" key="10">
    <source>
        <dbReference type="EMBL" id="EED34456.1"/>
    </source>
</evidence>
<dbReference type="PANTHER" id="PTHR30604">
    <property type="entry name" value="PROTEIN TRANSPORT PROTEIN HOFQ"/>
    <property type="match status" value="1"/>
</dbReference>
<comment type="similarity">
    <text evidence="2">Belongs to the bacterial secretin family. PilQ subfamily.</text>
</comment>
<evidence type="ECO:0000256" key="6">
    <source>
        <dbReference type="ARBA" id="ARBA00023136"/>
    </source>
</evidence>
<dbReference type="Pfam" id="PF11741">
    <property type="entry name" value="AMIN"/>
    <property type="match status" value="2"/>
</dbReference>
<dbReference type="PANTHER" id="PTHR30604:SF1">
    <property type="entry name" value="DNA UTILIZATION PROTEIN HOFQ"/>
    <property type="match status" value="1"/>
</dbReference>
<evidence type="ECO:0000256" key="3">
    <source>
        <dbReference type="ARBA" id="ARBA00022448"/>
    </source>
</evidence>
<dbReference type="eggNOG" id="COG4796">
    <property type="taxonomic scope" value="Bacteria"/>
</dbReference>
<dbReference type="InterPro" id="IPR005644">
    <property type="entry name" value="NolW-like"/>
</dbReference>
<dbReference type="SMART" id="SM00965">
    <property type="entry name" value="STN"/>
    <property type="match status" value="1"/>
</dbReference>
<evidence type="ECO:0000256" key="5">
    <source>
        <dbReference type="ARBA" id="ARBA00022927"/>
    </source>
</evidence>
<comment type="subcellular location">
    <subcellularLocation>
        <location evidence="1 8">Cell outer membrane</location>
    </subcellularLocation>
</comment>
<dbReference type="AlphaFoldDB" id="B8KUU0"/>
<dbReference type="PROSITE" id="PS00875">
    <property type="entry name" value="T2SP_D"/>
    <property type="match status" value="1"/>
</dbReference>
<dbReference type="InterPro" id="IPR001775">
    <property type="entry name" value="GspD/PilQ"/>
</dbReference>
<evidence type="ECO:0000313" key="11">
    <source>
        <dbReference type="Proteomes" id="UP000004699"/>
    </source>
</evidence>
<keyword evidence="4" id="KW-0732">Signal</keyword>
<evidence type="ECO:0000256" key="7">
    <source>
        <dbReference type="ARBA" id="ARBA00023237"/>
    </source>
</evidence>
<dbReference type="InterPro" id="IPR013355">
    <property type="entry name" value="Pilus_4_PilQ"/>
</dbReference>
<evidence type="ECO:0000256" key="2">
    <source>
        <dbReference type="ARBA" id="ARBA00006304"/>
    </source>
</evidence>
<dbReference type="STRING" id="565045.NOR51B_393"/>
<dbReference type="HOGENOM" id="CLU_006756_0_2_6"/>
<name>B8KUU0_9GAMM</name>
<dbReference type="GO" id="GO:0009279">
    <property type="term" value="C:cell outer membrane"/>
    <property type="evidence" value="ECO:0007669"/>
    <property type="project" value="UniProtKB-SubCell"/>
</dbReference>
<evidence type="ECO:0000256" key="1">
    <source>
        <dbReference type="ARBA" id="ARBA00004442"/>
    </source>
</evidence>
<evidence type="ECO:0000259" key="9">
    <source>
        <dbReference type="SMART" id="SM00965"/>
    </source>
</evidence>
<sequence length="729" mass="78762">MAGLNGPARLTCLGLEARAMEMSVMLKRTMGYLALMVGLTAGQTALADPVIEDITFSSQPGGKFEIRLDFNEPPPVDLDAYTIEKPARIAIDFPATQSALAQKRYPLSFGNATGVLVLESGDRTRMVVNLVKLVPYETSVRGNQLILQVGQDSSGSYAQTSTADGVLETQMNRVAKVESEITDLQFRRSEEGEGRLVLTLSNAAVDVNVFSEGSRIALEFLDTAVPESLLRNFDVTDFATPVTSVEVNTTERGTRLQLAATGYFDYLAYQTGNEYILSVKPLTEKEKEELESEFSYVGDRISLNFQDIEVRAVLQLIADFTELNLVASDTVEGNITLRLQSVPWDQALELVLKTRGLDSRQIGNVLMVAPAEEIAERERQQVEANKTIAELAPLQNEFIRIRYASAEDIVELLKGDAELTESEGASRSMVSARGSIKFDKRTNSIIITDTAANLAAVRDLIEKVDIPIRQVMIEARIVIADSDLNNSLGVRWGGGYLNRGSDSITSVARGLDDVATLNTQAIAGAGLSYPANPLVDLGIEEGGKSGFAIGFTSKDLFLTAELQALEASGQGEIVSQPKVITGDKLPATIKSGTEIPYQEGAASGATTTQFKEAVLKLEVTPNITPDGRILLDLVINQDSVGEEVGTPNGGRIPSIDTTELTTQVLVGNGETVVLGGVFQSDERIDVSKVPVLGDIPYLGNLFKSTIKQSIKQETLIFITPRILSDALLD</sequence>
<evidence type="ECO:0000256" key="8">
    <source>
        <dbReference type="RuleBase" id="RU004004"/>
    </source>
</evidence>
<accession>B8KUU0</accession>
<dbReference type="Gene3D" id="3.30.1370.130">
    <property type="match status" value="1"/>
</dbReference>
<dbReference type="Gene3D" id="2.60.40.3470">
    <property type="match status" value="1"/>
</dbReference>
<keyword evidence="3 8" id="KW-0813">Transport</keyword>
<dbReference type="InterPro" id="IPR004846">
    <property type="entry name" value="T2SS/T3SS_dom"/>
</dbReference>
<evidence type="ECO:0000256" key="4">
    <source>
        <dbReference type="ARBA" id="ARBA00022729"/>
    </source>
</evidence>
<dbReference type="Gene3D" id="3.30.1370.120">
    <property type="match status" value="1"/>
</dbReference>
<dbReference type="InterPro" id="IPR051808">
    <property type="entry name" value="Type_IV_pilus_biogenesis"/>
</dbReference>
<dbReference type="GO" id="GO:0009306">
    <property type="term" value="P:protein secretion"/>
    <property type="evidence" value="ECO:0007669"/>
    <property type="project" value="InterPro"/>
</dbReference>
<dbReference type="Proteomes" id="UP000004699">
    <property type="component" value="Unassembled WGS sequence"/>
</dbReference>